<reference evidence="2 3" key="1">
    <citation type="submission" date="2018-06" db="EMBL/GenBank/DDBJ databases">
        <authorList>
            <consortium name="Pathogen Informatics"/>
            <person name="Doyle S."/>
        </authorList>
    </citation>
    <scope>NUCLEOTIDE SEQUENCE [LARGE SCALE GENOMIC DNA]</scope>
    <source>
        <strain evidence="2 3">NCTC12957</strain>
    </source>
</reference>
<dbReference type="EMBL" id="UHEN01000002">
    <property type="protein sequence ID" value="SUN40917.1"/>
    <property type="molecule type" value="Genomic_DNA"/>
</dbReference>
<evidence type="ECO:0000259" key="1">
    <source>
        <dbReference type="Pfam" id="PF18476"/>
    </source>
</evidence>
<dbReference type="AlphaFoldDB" id="A0A380JKA6"/>
<dbReference type="InterPro" id="IPR041578">
    <property type="entry name" value="PIN_8"/>
</dbReference>
<proteinExistence type="predicted"/>
<accession>A0A380JKA6</accession>
<dbReference type="RefSeq" id="WP_115265080.1">
    <property type="nucleotide sequence ID" value="NZ_UHEN01000002.1"/>
</dbReference>
<protein>
    <recommendedName>
        <fullName evidence="1">PIN like domain-containing protein</fullName>
    </recommendedName>
</protein>
<organism evidence="2 3">
    <name type="scientific">Streptococcus acidominimus</name>
    <dbReference type="NCBI Taxonomy" id="1326"/>
    <lineage>
        <taxon>Bacteria</taxon>
        <taxon>Bacillati</taxon>
        <taxon>Bacillota</taxon>
        <taxon>Bacilli</taxon>
        <taxon>Lactobacillales</taxon>
        <taxon>Streptococcaceae</taxon>
        <taxon>Streptococcus</taxon>
    </lineage>
</organism>
<evidence type="ECO:0000313" key="2">
    <source>
        <dbReference type="EMBL" id="SUN40917.1"/>
    </source>
</evidence>
<dbReference type="Proteomes" id="UP000255213">
    <property type="component" value="Unassembled WGS sequence"/>
</dbReference>
<gene>
    <name evidence="2" type="ORF">NCTC12957_02255</name>
</gene>
<name>A0A380JKA6_STRAI</name>
<dbReference type="OrthoDB" id="2237633at2"/>
<dbReference type="Pfam" id="PF18476">
    <property type="entry name" value="PIN_8"/>
    <property type="match status" value="1"/>
</dbReference>
<evidence type="ECO:0000313" key="3">
    <source>
        <dbReference type="Proteomes" id="UP000255213"/>
    </source>
</evidence>
<feature type="domain" description="PIN like" evidence="1">
    <location>
        <begin position="25"/>
        <end position="148"/>
    </location>
</feature>
<sequence>MLRNNKNIIKEYHAVFTKEMIKESLFVLDANCLLFPLKDYIIGDKILTALESIKGRTYIPFITQVEFLENEITVLADRKGNIARSDKAIHEIKDKDKLLNLEIRNHIQNKLFNSIEKVKNEDNMRSLYKKIVKFKKQYFEQIEGVLDKVDDFLQDIEKELLLKKK</sequence>